<feature type="non-terminal residue" evidence="2">
    <location>
        <position position="1"/>
    </location>
</feature>
<evidence type="ECO:0000313" key="2">
    <source>
        <dbReference type="EMBL" id="HIT95300.1"/>
    </source>
</evidence>
<protein>
    <submittedName>
        <fullName evidence="2">Uncharacterized protein</fullName>
    </submittedName>
</protein>
<sequence>LMIGIPLVLLAVGLLVPGWLEIVAYVVMSVLFLLGLFVPIYIVGKKYE</sequence>
<reference evidence="2" key="1">
    <citation type="submission" date="2020-10" db="EMBL/GenBank/DDBJ databases">
        <authorList>
            <person name="Gilroy R."/>
        </authorList>
    </citation>
    <scope>NUCLEOTIDE SEQUENCE</scope>
    <source>
        <strain evidence="2">ChiBcec7-5410</strain>
    </source>
</reference>
<dbReference type="EMBL" id="DVLW01000246">
    <property type="protein sequence ID" value="HIT95300.1"/>
    <property type="molecule type" value="Genomic_DNA"/>
</dbReference>
<proteinExistence type="predicted"/>
<dbReference type="AlphaFoldDB" id="A0A9D1H7F9"/>
<keyword evidence="1" id="KW-0812">Transmembrane</keyword>
<evidence type="ECO:0000313" key="3">
    <source>
        <dbReference type="Proteomes" id="UP000824160"/>
    </source>
</evidence>
<gene>
    <name evidence="2" type="ORF">IAC43_08955</name>
</gene>
<name>A0A9D1H7F9_9FIRM</name>
<organism evidence="2 3">
    <name type="scientific">Candidatus Faecivivens stercoripullorum</name>
    <dbReference type="NCBI Taxonomy" id="2840805"/>
    <lineage>
        <taxon>Bacteria</taxon>
        <taxon>Bacillati</taxon>
        <taxon>Bacillota</taxon>
        <taxon>Clostridia</taxon>
        <taxon>Eubacteriales</taxon>
        <taxon>Oscillospiraceae</taxon>
        <taxon>Oscillospiraceae incertae sedis</taxon>
        <taxon>Candidatus Faecivivens</taxon>
    </lineage>
</organism>
<keyword evidence="1" id="KW-1133">Transmembrane helix</keyword>
<accession>A0A9D1H7F9</accession>
<feature type="transmembrane region" description="Helical" evidence="1">
    <location>
        <begin position="22"/>
        <end position="43"/>
    </location>
</feature>
<keyword evidence="1" id="KW-0472">Membrane</keyword>
<comment type="caution">
    <text evidence="2">The sequence shown here is derived from an EMBL/GenBank/DDBJ whole genome shotgun (WGS) entry which is preliminary data.</text>
</comment>
<dbReference type="Proteomes" id="UP000824160">
    <property type="component" value="Unassembled WGS sequence"/>
</dbReference>
<reference evidence="2" key="2">
    <citation type="journal article" date="2021" name="PeerJ">
        <title>Extensive microbial diversity within the chicken gut microbiome revealed by metagenomics and culture.</title>
        <authorList>
            <person name="Gilroy R."/>
            <person name="Ravi A."/>
            <person name="Getino M."/>
            <person name="Pursley I."/>
            <person name="Horton D.L."/>
            <person name="Alikhan N.F."/>
            <person name="Baker D."/>
            <person name="Gharbi K."/>
            <person name="Hall N."/>
            <person name="Watson M."/>
            <person name="Adriaenssens E.M."/>
            <person name="Foster-Nyarko E."/>
            <person name="Jarju S."/>
            <person name="Secka A."/>
            <person name="Antonio M."/>
            <person name="Oren A."/>
            <person name="Chaudhuri R.R."/>
            <person name="La Ragione R."/>
            <person name="Hildebrand F."/>
            <person name="Pallen M.J."/>
        </authorList>
    </citation>
    <scope>NUCLEOTIDE SEQUENCE</scope>
    <source>
        <strain evidence="2">ChiBcec7-5410</strain>
    </source>
</reference>
<evidence type="ECO:0000256" key="1">
    <source>
        <dbReference type="SAM" id="Phobius"/>
    </source>
</evidence>